<dbReference type="CDD" id="cd01949">
    <property type="entry name" value="GGDEF"/>
    <property type="match status" value="1"/>
</dbReference>
<evidence type="ECO:0000313" key="3">
    <source>
        <dbReference type="Proteomes" id="UP000253908"/>
    </source>
</evidence>
<dbReference type="GO" id="GO:0043709">
    <property type="term" value="P:cell adhesion involved in single-species biofilm formation"/>
    <property type="evidence" value="ECO:0007669"/>
    <property type="project" value="TreeGrafter"/>
</dbReference>
<dbReference type="SUPFAM" id="SSF55781">
    <property type="entry name" value="GAF domain-like"/>
    <property type="match status" value="2"/>
</dbReference>
<dbReference type="SMART" id="SM00267">
    <property type="entry name" value="GGDEF"/>
    <property type="match status" value="1"/>
</dbReference>
<protein>
    <submittedName>
        <fullName evidence="2">GGDEF domain-containing protein</fullName>
    </submittedName>
</protein>
<dbReference type="Pfam" id="PF00990">
    <property type="entry name" value="GGDEF"/>
    <property type="match status" value="1"/>
</dbReference>
<organism evidence="2 3">
    <name type="scientific">Oceanobacillus zhaokaii</name>
    <dbReference type="NCBI Taxonomy" id="2052660"/>
    <lineage>
        <taxon>Bacteria</taxon>
        <taxon>Bacillati</taxon>
        <taxon>Bacillota</taxon>
        <taxon>Bacilli</taxon>
        <taxon>Bacillales</taxon>
        <taxon>Bacillaceae</taxon>
        <taxon>Oceanobacillus</taxon>
    </lineage>
</organism>
<dbReference type="AlphaFoldDB" id="A0A345PI88"/>
<dbReference type="GO" id="GO:1902201">
    <property type="term" value="P:negative regulation of bacterial-type flagellum-dependent cell motility"/>
    <property type="evidence" value="ECO:0007669"/>
    <property type="project" value="TreeGrafter"/>
</dbReference>
<dbReference type="InterPro" id="IPR029787">
    <property type="entry name" value="Nucleotide_cyclase"/>
</dbReference>
<name>A0A345PI88_9BACI</name>
<dbReference type="InterPro" id="IPR050469">
    <property type="entry name" value="Diguanylate_Cyclase"/>
</dbReference>
<proteinExistence type="predicted"/>
<dbReference type="RefSeq" id="WP_114917004.1">
    <property type="nucleotide sequence ID" value="NZ_CP024848.1"/>
</dbReference>
<dbReference type="PROSITE" id="PS50887">
    <property type="entry name" value="GGDEF"/>
    <property type="match status" value="1"/>
</dbReference>
<dbReference type="SUPFAM" id="SSF55073">
    <property type="entry name" value="Nucleotide cyclase"/>
    <property type="match status" value="1"/>
</dbReference>
<dbReference type="PANTHER" id="PTHR45138">
    <property type="entry name" value="REGULATORY COMPONENTS OF SENSORY TRANSDUCTION SYSTEM"/>
    <property type="match status" value="1"/>
</dbReference>
<sequence length="613" mass="70747">MKIIENNSLKYQQFYFDLLADIVNSATDVEHIFQSSIEQLKQLIDASYGAIYVYHQRVQQFRLMHYQTDNGLFLPLEIVKRTNHYDGDMVFQHAPSGHEVKIIPLKSIDEVEILFVFSVGQDRKPFTDKEKGLFIKETEKFLSIIIPLINNKENKHNYEFLYELSLRLFAKNAQAEILNEIVDALKIRYPSYTYYLFLSQDSDAGCLPIKMIQYTDEQTESKSTLAFLTGELQIEIQVEKNVANIYAPLVGDQAIYGVLQIITPISTYFSRKSLEFITQFANLAGIAIERITLYQNSKEQVSSLSFVNEFSRRLNSNLEIDEITKLVKNEIINLCHASEVGFIFYDQENEAEYIVLAESTAYFSSERGKEFTRLLMEKIRSDREMIFSGNFTNHIASPYHSVMAIPINHADDTNGLAVILHEDKYHFTFEIFKLMQALIQHTSLAITNTLLRERLERTIITDYLTGLYSRNYLEQSIEESFDTDDRGVLILFDIDDFKQVNDSYGHHTGDEVIIQVADTIRQYVDIDVGHVPARWGGEELSIYLPNAKLEKGIEIATRIRERVMVTSKPAVTVSCGISTWRRGEQDTTINLFLRTDKALYQAKRLGKNRIEKN</sequence>
<dbReference type="Gene3D" id="3.30.450.40">
    <property type="match status" value="2"/>
</dbReference>
<reference evidence="3" key="1">
    <citation type="submission" date="2017-11" db="EMBL/GenBank/DDBJ databases">
        <authorList>
            <person name="Zhu W."/>
        </authorList>
    </citation>
    <scope>NUCLEOTIDE SEQUENCE [LARGE SCALE GENOMIC DNA]</scope>
    <source>
        <strain evidence="3">160</strain>
    </source>
</reference>
<dbReference type="GO" id="GO:0005886">
    <property type="term" value="C:plasma membrane"/>
    <property type="evidence" value="ECO:0007669"/>
    <property type="project" value="TreeGrafter"/>
</dbReference>
<evidence type="ECO:0000259" key="1">
    <source>
        <dbReference type="PROSITE" id="PS50887"/>
    </source>
</evidence>
<dbReference type="NCBIfam" id="TIGR00254">
    <property type="entry name" value="GGDEF"/>
    <property type="match status" value="1"/>
</dbReference>
<feature type="domain" description="GGDEF" evidence="1">
    <location>
        <begin position="485"/>
        <end position="613"/>
    </location>
</feature>
<dbReference type="InterPro" id="IPR000160">
    <property type="entry name" value="GGDEF_dom"/>
</dbReference>
<dbReference type="EMBL" id="CP024848">
    <property type="protein sequence ID" value="AXI09718.1"/>
    <property type="molecule type" value="Genomic_DNA"/>
</dbReference>
<dbReference type="KEGG" id="ocn:CUC15_12630"/>
<dbReference type="InterPro" id="IPR029016">
    <property type="entry name" value="GAF-like_dom_sf"/>
</dbReference>
<gene>
    <name evidence="2" type="ORF">CUC15_12630</name>
</gene>
<evidence type="ECO:0000313" key="2">
    <source>
        <dbReference type="EMBL" id="AXI09718.1"/>
    </source>
</evidence>
<dbReference type="OrthoDB" id="9759607at2"/>
<dbReference type="GO" id="GO:0052621">
    <property type="term" value="F:diguanylate cyclase activity"/>
    <property type="evidence" value="ECO:0007669"/>
    <property type="project" value="TreeGrafter"/>
</dbReference>
<dbReference type="Gene3D" id="3.30.70.270">
    <property type="match status" value="1"/>
</dbReference>
<dbReference type="PANTHER" id="PTHR45138:SF9">
    <property type="entry name" value="DIGUANYLATE CYCLASE DGCM-RELATED"/>
    <property type="match status" value="1"/>
</dbReference>
<accession>A0A345PI88</accession>
<dbReference type="InterPro" id="IPR043128">
    <property type="entry name" value="Rev_trsase/Diguanyl_cyclase"/>
</dbReference>
<dbReference type="Proteomes" id="UP000253908">
    <property type="component" value="Chromosome"/>
</dbReference>
<keyword evidence="3" id="KW-1185">Reference proteome</keyword>